<dbReference type="PROSITE" id="PS50109">
    <property type="entry name" value="HIS_KIN"/>
    <property type="match status" value="1"/>
</dbReference>
<proteinExistence type="predicted"/>
<dbReference type="Pfam" id="PF02518">
    <property type="entry name" value="HATPase_c"/>
    <property type="match status" value="1"/>
</dbReference>
<dbReference type="PRINTS" id="PR00344">
    <property type="entry name" value="BCTRLSENSOR"/>
</dbReference>
<organism evidence="9 10">
    <name type="scientific">Ohtaekwangia koreensis</name>
    <dbReference type="NCBI Taxonomy" id="688867"/>
    <lineage>
        <taxon>Bacteria</taxon>
        <taxon>Pseudomonadati</taxon>
        <taxon>Bacteroidota</taxon>
        <taxon>Cytophagia</taxon>
        <taxon>Cytophagales</taxon>
        <taxon>Fulvivirgaceae</taxon>
        <taxon>Ohtaekwangia</taxon>
    </lineage>
</organism>
<evidence type="ECO:0000256" key="2">
    <source>
        <dbReference type="ARBA" id="ARBA00012438"/>
    </source>
</evidence>
<reference evidence="9 10" key="1">
    <citation type="submission" date="2017-02" db="EMBL/GenBank/DDBJ databases">
        <authorList>
            <person name="Peterson S.W."/>
        </authorList>
    </citation>
    <scope>NUCLEOTIDE SEQUENCE [LARGE SCALE GENOMIC DNA]</scope>
    <source>
        <strain evidence="9 10">DSM 25262</strain>
    </source>
</reference>
<evidence type="ECO:0000256" key="1">
    <source>
        <dbReference type="ARBA" id="ARBA00000085"/>
    </source>
</evidence>
<dbReference type="Proteomes" id="UP000190961">
    <property type="component" value="Unassembled WGS sequence"/>
</dbReference>
<evidence type="ECO:0000256" key="4">
    <source>
        <dbReference type="ARBA" id="ARBA00022679"/>
    </source>
</evidence>
<dbReference type="SUPFAM" id="SSF55874">
    <property type="entry name" value="ATPase domain of HSP90 chaperone/DNA topoisomerase II/histidine kinase"/>
    <property type="match status" value="1"/>
</dbReference>
<dbReference type="InterPro" id="IPR036097">
    <property type="entry name" value="HisK_dim/P_sf"/>
</dbReference>
<comment type="catalytic activity">
    <reaction evidence="1">
        <text>ATP + protein L-histidine = ADP + protein N-phospho-L-histidine.</text>
        <dbReference type="EC" id="2.7.13.3"/>
    </reaction>
</comment>
<keyword evidence="6" id="KW-0902">Two-component regulatory system</keyword>
<evidence type="ECO:0000313" key="9">
    <source>
        <dbReference type="EMBL" id="SKC38601.1"/>
    </source>
</evidence>
<name>A0A1T5IHC2_9BACT</name>
<evidence type="ECO:0000259" key="8">
    <source>
        <dbReference type="PROSITE" id="PS50109"/>
    </source>
</evidence>
<dbReference type="InterPro" id="IPR004358">
    <property type="entry name" value="Sig_transdc_His_kin-like_C"/>
</dbReference>
<keyword evidence="7" id="KW-1133">Transmembrane helix</keyword>
<dbReference type="SMART" id="SM00387">
    <property type="entry name" value="HATPase_c"/>
    <property type="match status" value="1"/>
</dbReference>
<dbReference type="Gene3D" id="1.10.287.130">
    <property type="match status" value="1"/>
</dbReference>
<keyword evidence="5 9" id="KW-0418">Kinase</keyword>
<dbReference type="InterPro" id="IPR036890">
    <property type="entry name" value="HATPase_C_sf"/>
</dbReference>
<feature type="domain" description="Histidine kinase" evidence="8">
    <location>
        <begin position="220"/>
        <end position="437"/>
    </location>
</feature>
<evidence type="ECO:0000256" key="5">
    <source>
        <dbReference type="ARBA" id="ARBA00022777"/>
    </source>
</evidence>
<dbReference type="SMART" id="SM00388">
    <property type="entry name" value="HisKA"/>
    <property type="match status" value="1"/>
</dbReference>
<accession>A0A1T5IHC2</accession>
<dbReference type="Pfam" id="PF00512">
    <property type="entry name" value="HisKA"/>
    <property type="match status" value="1"/>
</dbReference>
<feature type="transmembrane region" description="Helical" evidence="7">
    <location>
        <begin position="105"/>
        <end position="122"/>
    </location>
</feature>
<dbReference type="RefSeq" id="WP_079684690.1">
    <property type="nucleotide sequence ID" value="NZ_FUZU01000001.1"/>
</dbReference>
<dbReference type="InterPro" id="IPR050736">
    <property type="entry name" value="Sensor_HK_Regulatory"/>
</dbReference>
<dbReference type="InterPro" id="IPR003661">
    <property type="entry name" value="HisK_dim/P_dom"/>
</dbReference>
<dbReference type="GO" id="GO:0000155">
    <property type="term" value="F:phosphorelay sensor kinase activity"/>
    <property type="evidence" value="ECO:0007669"/>
    <property type="project" value="InterPro"/>
</dbReference>
<feature type="transmembrane region" description="Helical" evidence="7">
    <location>
        <begin position="160"/>
        <end position="180"/>
    </location>
</feature>
<dbReference type="EMBL" id="FUZU01000001">
    <property type="protein sequence ID" value="SKC38601.1"/>
    <property type="molecule type" value="Genomic_DNA"/>
</dbReference>
<feature type="transmembrane region" description="Helical" evidence="7">
    <location>
        <begin position="55"/>
        <end position="72"/>
    </location>
</feature>
<keyword evidence="10" id="KW-1185">Reference proteome</keyword>
<keyword evidence="7" id="KW-0812">Transmembrane</keyword>
<dbReference type="STRING" id="688867.SAMN05660236_0031"/>
<gene>
    <name evidence="9" type="ORF">SAMN05660236_0031</name>
</gene>
<sequence length="443" mass="50459">MNQLREYFIGDYLRQSPDVLRQATIRLVYNIVIVSLLALVVFFSIYVVKGFHYQLVKGLVIIGLFVTLLFYLKYKKSVTPVCHLLVLISWANNTINIYLFNDYSFFIALLTVSNIIFAFHTLGSRWGLIYSILHFLPVSTHFILKGIGVNIRSTPPQQMAFIEGLITLVLIFLIIVYLIYHYHKAYELARKSLGQSIVELKRAREVADEMTRLKTNFLSNMSHEIRTPINGILGISQVIEIETKDEQIKKYVAIQQLSGRRLLNTISSILELSRLEAEQSNLKLKVIDVNTLVHDEIKSLEPLARNKHLKFSFTPSLLPLICLADENLMRQVIHNVVVNGIKFTDRGGVAITTDFIESRNYFAIEVMDTGLGISEEFLPCIFNPFEQESTGRSRTYEGTGLGLSIAKKYIELLGGQIRVISEKSKGSTFRIILPVHNAEIKKI</sequence>
<dbReference type="CDD" id="cd00082">
    <property type="entry name" value="HisKA"/>
    <property type="match status" value="1"/>
</dbReference>
<evidence type="ECO:0000256" key="6">
    <source>
        <dbReference type="ARBA" id="ARBA00023012"/>
    </source>
</evidence>
<dbReference type="InterPro" id="IPR003594">
    <property type="entry name" value="HATPase_dom"/>
</dbReference>
<feature type="transmembrane region" description="Helical" evidence="7">
    <location>
        <begin position="128"/>
        <end position="148"/>
    </location>
</feature>
<dbReference type="EC" id="2.7.13.3" evidence="2"/>
<evidence type="ECO:0000256" key="3">
    <source>
        <dbReference type="ARBA" id="ARBA00022553"/>
    </source>
</evidence>
<dbReference type="PANTHER" id="PTHR43711">
    <property type="entry name" value="TWO-COMPONENT HISTIDINE KINASE"/>
    <property type="match status" value="1"/>
</dbReference>
<dbReference type="FunFam" id="3.30.565.10:FF:000006">
    <property type="entry name" value="Sensor histidine kinase WalK"/>
    <property type="match status" value="1"/>
</dbReference>
<dbReference type="OrthoDB" id="9811889at2"/>
<keyword evidence="4" id="KW-0808">Transferase</keyword>
<protein>
    <recommendedName>
        <fullName evidence="2">histidine kinase</fullName>
        <ecNumber evidence="2">2.7.13.3</ecNumber>
    </recommendedName>
</protein>
<dbReference type="SUPFAM" id="SSF47384">
    <property type="entry name" value="Homodimeric domain of signal transducing histidine kinase"/>
    <property type="match status" value="1"/>
</dbReference>
<dbReference type="AlphaFoldDB" id="A0A1T5IHC2"/>
<keyword evidence="7" id="KW-0472">Membrane</keyword>
<keyword evidence="3" id="KW-0597">Phosphoprotein</keyword>
<evidence type="ECO:0000313" key="10">
    <source>
        <dbReference type="Proteomes" id="UP000190961"/>
    </source>
</evidence>
<feature type="transmembrane region" description="Helical" evidence="7">
    <location>
        <begin position="27"/>
        <end position="48"/>
    </location>
</feature>
<evidence type="ECO:0000256" key="7">
    <source>
        <dbReference type="SAM" id="Phobius"/>
    </source>
</evidence>
<dbReference type="PANTHER" id="PTHR43711:SF1">
    <property type="entry name" value="HISTIDINE KINASE 1"/>
    <property type="match status" value="1"/>
</dbReference>
<dbReference type="InterPro" id="IPR005467">
    <property type="entry name" value="His_kinase_dom"/>
</dbReference>
<dbReference type="Gene3D" id="3.30.565.10">
    <property type="entry name" value="Histidine kinase-like ATPase, C-terminal domain"/>
    <property type="match status" value="1"/>
</dbReference>